<evidence type="ECO:0000256" key="5">
    <source>
        <dbReference type="ARBA" id="ARBA00022692"/>
    </source>
</evidence>
<dbReference type="OrthoDB" id="9789291at2"/>
<evidence type="ECO:0000256" key="1">
    <source>
        <dbReference type="ARBA" id="ARBA00004429"/>
    </source>
</evidence>
<dbReference type="GO" id="GO:0008168">
    <property type="term" value="F:methyltransferase activity"/>
    <property type="evidence" value="ECO:0007669"/>
    <property type="project" value="UniProtKB-KW"/>
</dbReference>
<comment type="caution">
    <text evidence="13">The sequence shown here is derived from an EMBL/GenBank/DDBJ whole genome shotgun (WGS) entry which is preliminary data.</text>
</comment>
<dbReference type="PANTHER" id="PTHR30487">
    <property type="entry name" value="TYPE 4 PREPILIN-LIKE PROTEINS LEADER PEPTIDE-PROCESSING ENZYME"/>
    <property type="match status" value="1"/>
</dbReference>
<evidence type="ECO:0000256" key="10">
    <source>
        <dbReference type="SAM" id="Phobius"/>
    </source>
</evidence>
<dbReference type="GO" id="GO:0004190">
    <property type="term" value="F:aspartic-type endopeptidase activity"/>
    <property type="evidence" value="ECO:0007669"/>
    <property type="project" value="UniProtKB-EC"/>
</dbReference>
<evidence type="ECO:0000256" key="4">
    <source>
        <dbReference type="ARBA" id="ARBA00022519"/>
    </source>
</evidence>
<dbReference type="GO" id="GO:0032259">
    <property type="term" value="P:methylation"/>
    <property type="evidence" value="ECO:0007669"/>
    <property type="project" value="UniProtKB-KW"/>
</dbReference>
<keyword evidence="9" id="KW-0511">Multifunctional enzyme</keyword>
<comment type="subcellular location">
    <subcellularLocation>
        <location evidence="1">Cell inner membrane</location>
        <topology evidence="1">Multi-pass membrane protein</topology>
    </subcellularLocation>
    <subcellularLocation>
        <location evidence="9">Cell membrane</location>
        <topology evidence="9">Multi-pass membrane protein</topology>
    </subcellularLocation>
</comment>
<feature type="transmembrane region" description="Helical" evidence="10">
    <location>
        <begin position="93"/>
        <end position="125"/>
    </location>
</feature>
<feature type="transmembrane region" description="Helical" evidence="10">
    <location>
        <begin position="137"/>
        <end position="154"/>
    </location>
</feature>
<evidence type="ECO:0000313" key="13">
    <source>
        <dbReference type="EMBL" id="PWW02665.1"/>
    </source>
</evidence>
<dbReference type="InterPro" id="IPR010627">
    <property type="entry name" value="Prepilin_pept_A24_N"/>
</dbReference>
<feature type="transmembrane region" description="Helical" evidence="10">
    <location>
        <begin position="6"/>
        <end position="27"/>
    </location>
</feature>
<evidence type="ECO:0000256" key="7">
    <source>
        <dbReference type="ARBA" id="ARBA00023136"/>
    </source>
</evidence>
<keyword evidence="5 9" id="KW-0812">Transmembrane</keyword>
<evidence type="ECO:0000256" key="9">
    <source>
        <dbReference type="RuleBase" id="RU003794"/>
    </source>
</evidence>
<dbReference type="InterPro" id="IPR050882">
    <property type="entry name" value="Prepilin_peptidase/N-MTase"/>
</dbReference>
<feature type="transmembrane region" description="Helical" evidence="10">
    <location>
        <begin position="199"/>
        <end position="225"/>
    </location>
</feature>
<sequence length="262" mass="28334">MAVDLIFLPLIAVLGACAGSVVNVLVWRIPVMLAQPHNRDFNLCLPRSHCPQCKTPVAWYYNVPLAGWLLLKGCTACCQQPLARRYVLTELGLAMLSLLLACLLSSEVLLAAGVLFSALLVGLLLTDLEHMLLPDMLTQPLLWCGLLLALSGAGPVSLESAVVGAVTGYLVLWLLYWVVLLVRNKEGMGHGDFKLLAALGAWCGWHMLPSVLLGAALLTLACMLAARIIHQRSLQEAIPFGPGLAVSGWLAWLFAIHQSLVW</sequence>
<dbReference type="EC" id="3.4.23.43" evidence="9"/>
<keyword evidence="9" id="KW-0808">Transferase</keyword>
<dbReference type="GO" id="GO:0006465">
    <property type="term" value="P:signal peptide processing"/>
    <property type="evidence" value="ECO:0007669"/>
    <property type="project" value="TreeGrafter"/>
</dbReference>
<keyword evidence="14" id="KW-1185">Reference proteome</keyword>
<gene>
    <name evidence="13" type="ORF">DES37_11819</name>
</gene>
<dbReference type="Proteomes" id="UP000246744">
    <property type="component" value="Unassembled WGS sequence"/>
</dbReference>
<keyword evidence="4" id="KW-0997">Cell inner membrane</keyword>
<evidence type="ECO:0000256" key="6">
    <source>
        <dbReference type="ARBA" id="ARBA00022989"/>
    </source>
</evidence>
<evidence type="ECO:0000259" key="11">
    <source>
        <dbReference type="Pfam" id="PF01478"/>
    </source>
</evidence>
<name>A0A317PQM8_9ENTR</name>
<keyword evidence="6 10" id="KW-1133">Transmembrane helix</keyword>
<comment type="similarity">
    <text evidence="2 8">Belongs to the peptidase A24 family.</text>
</comment>
<dbReference type="RefSeq" id="WP_110027891.1">
    <property type="nucleotide sequence ID" value="NZ_QGTS01000018.1"/>
</dbReference>
<evidence type="ECO:0000256" key="3">
    <source>
        <dbReference type="ARBA" id="ARBA00022475"/>
    </source>
</evidence>
<reference evidence="13 14" key="1">
    <citation type="submission" date="2018-05" db="EMBL/GenBank/DDBJ databases">
        <title>Genomic Encyclopedia of Type Strains, Phase IV (KMG-IV): sequencing the most valuable type-strain genomes for metagenomic binning, comparative biology and taxonomic classification.</title>
        <authorList>
            <person name="Goeker M."/>
        </authorList>
    </citation>
    <scope>NUCLEOTIDE SEQUENCE [LARGE SCALE GENOMIC DNA]</scope>
    <source>
        <strain evidence="13 14">DSM 19579</strain>
    </source>
</reference>
<evidence type="ECO:0000256" key="8">
    <source>
        <dbReference type="RuleBase" id="RU003793"/>
    </source>
</evidence>
<dbReference type="AlphaFoldDB" id="A0A317PQM8"/>
<dbReference type="Pfam" id="PF06750">
    <property type="entry name" value="A24_N_bact"/>
    <property type="match status" value="1"/>
</dbReference>
<feature type="domain" description="Prepilin peptidase A24 N-terminal" evidence="12">
    <location>
        <begin position="13"/>
        <end position="102"/>
    </location>
</feature>
<keyword evidence="9" id="KW-0378">Hydrolase</keyword>
<dbReference type="PANTHER" id="PTHR30487:SF0">
    <property type="entry name" value="PREPILIN LEADER PEPTIDASE_N-METHYLTRANSFERASE-RELATED"/>
    <property type="match status" value="1"/>
</dbReference>
<dbReference type="InterPro" id="IPR000045">
    <property type="entry name" value="Prepilin_IV_endopep_pep"/>
</dbReference>
<organism evidence="13 14">
    <name type="scientific">Mangrovibacter plantisponsor</name>
    <dbReference type="NCBI Taxonomy" id="451513"/>
    <lineage>
        <taxon>Bacteria</taxon>
        <taxon>Pseudomonadati</taxon>
        <taxon>Pseudomonadota</taxon>
        <taxon>Gammaproteobacteria</taxon>
        <taxon>Enterobacterales</taxon>
        <taxon>Enterobacteriaceae</taxon>
        <taxon>Mangrovibacter</taxon>
    </lineage>
</organism>
<keyword evidence="7 10" id="KW-0472">Membrane</keyword>
<keyword evidence="9" id="KW-0645">Protease</keyword>
<feature type="domain" description="Prepilin type IV endopeptidase peptidase" evidence="11">
    <location>
        <begin position="115"/>
        <end position="223"/>
    </location>
</feature>
<keyword evidence="3" id="KW-1003">Cell membrane</keyword>
<dbReference type="Pfam" id="PF01478">
    <property type="entry name" value="Peptidase_A24"/>
    <property type="match status" value="1"/>
</dbReference>
<dbReference type="PRINTS" id="PR00864">
    <property type="entry name" value="PREPILNPTASE"/>
</dbReference>
<evidence type="ECO:0000259" key="12">
    <source>
        <dbReference type="Pfam" id="PF06750"/>
    </source>
</evidence>
<keyword evidence="9" id="KW-0489">Methyltransferase</keyword>
<evidence type="ECO:0000313" key="14">
    <source>
        <dbReference type="Proteomes" id="UP000246744"/>
    </source>
</evidence>
<dbReference type="EMBL" id="QGTS01000018">
    <property type="protein sequence ID" value="PWW02665.1"/>
    <property type="molecule type" value="Genomic_DNA"/>
</dbReference>
<comment type="function">
    <text evidence="9">Plays an essential role in type IV pili and type II pseudopili formation by proteolytically removing the leader sequence from substrate proteins and subsequently monomethylating the alpha-amino group of the newly exposed N-terminal phenylalanine.</text>
</comment>
<evidence type="ECO:0000256" key="2">
    <source>
        <dbReference type="ARBA" id="ARBA00005801"/>
    </source>
</evidence>
<dbReference type="InterPro" id="IPR014032">
    <property type="entry name" value="Peptidase_A24A_bac"/>
</dbReference>
<dbReference type="Gene3D" id="1.20.120.1220">
    <property type="match status" value="1"/>
</dbReference>
<protein>
    <recommendedName>
        <fullName evidence="9">Prepilin leader peptidase/N-methyltransferase</fullName>
        <ecNumber evidence="9">2.1.1.-</ecNumber>
        <ecNumber evidence="9">3.4.23.43</ecNumber>
    </recommendedName>
</protein>
<feature type="transmembrane region" description="Helical" evidence="10">
    <location>
        <begin position="237"/>
        <end position="256"/>
    </location>
</feature>
<feature type="transmembrane region" description="Helical" evidence="10">
    <location>
        <begin position="161"/>
        <end position="179"/>
    </location>
</feature>
<comment type="catalytic activity">
    <reaction evidence="9">
        <text>Typically cleaves a -Gly-|-Phe- bond to release an N-terminal, basic peptide of 5-8 residues from type IV prepilin, and then N-methylates the new N-terminal amino group, the methyl donor being S-adenosyl-L-methionine.</text>
        <dbReference type="EC" id="3.4.23.43"/>
    </reaction>
</comment>
<proteinExistence type="inferred from homology"/>
<dbReference type="GO" id="GO:0005886">
    <property type="term" value="C:plasma membrane"/>
    <property type="evidence" value="ECO:0007669"/>
    <property type="project" value="UniProtKB-SubCell"/>
</dbReference>
<accession>A0A317PQM8</accession>
<dbReference type="EC" id="2.1.1.-" evidence="9"/>